<dbReference type="Proteomes" id="UP001230908">
    <property type="component" value="Unassembled WGS sequence"/>
</dbReference>
<dbReference type="Gene3D" id="3.40.50.1820">
    <property type="entry name" value="alpha/beta hydrolase"/>
    <property type="match status" value="1"/>
</dbReference>
<dbReference type="InterPro" id="IPR049492">
    <property type="entry name" value="BD-FAE-like_dom"/>
</dbReference>
<proteinExistence type="predicted"/>
<keyword evidence="1 3" id="KW-0378">Hydrolase</keyword>
<dbReference type="PANTHER" id="PTHR48081:SF13">
    <property type="entry name" value="ALPHA_BETA HYDROLASE"/>
    <property type="match status" value="1"/>
</dbReference>
<evidence type="ECO:0000259" key="2">
    <source>
        <dbReference type="Pfam" id="PF20434"/>
    </source>
</evidence>
<evidence type="ECO:0000313" key="3">
    <source>
        <dbReference type="EMBL" id="MDQ7905014.1"/>
    </source>
</evidence>
<sequence length="220" mass="23027">MTERGVVLWLPGGGWRGWSTEDGAALAGHGLTVVPGRYRLSHQAPWPAQLADVRAAAHEPLARARSAGVPFLVAGDSAGGHLALQLGLRGVAEPGDVDAVLAFWPPVDPLADDWLRALRTTRSGDNPWRDLLGHEPAAGDPLTVDAIPLSHVGNQVPVLVVHGLHDTAVPVSQTAALVSALLRAGHPVHSLITHGGHALRLDRPDIAAVVAAFLDANLLR</sequence>
<comment type="caution">
    <text evidence="3">The sequence shown here is derived from an EMBL/GenBank/DDBJ whole genome shotgun (WGS) entry which is preliminary data.</text>
</comment>
<reference evidence="3 4" key="1">
    <citation type="submission" date="2023-08" db="EMBL/GenBank/DDBJ databases">
        <title>Phytohabitans sansha sp. nov., isolated from marine sediment.</title>
        <authorList>
            <person name="Zhao Y."/>
            <person name="Yi K."/>
        </authorList>
    </citation>
    <scope>NUCLEOTIDE SEQUENCE [LARGE SCALE GENOMIC DNA]</scope>
    <source>
        <strain evidence="3 4">ZYX-F-186</strain>
    </source>
</reference>
<name>A0ABU0ZD78_9ACTN</name>
<dbReference type="Pfam" id="PF20434">
    <property type="entry name" value="BD-FAE"/>
    <property type="match status" value="1"/>
</dbReference>
<gene>
    <name evidence="3" type="ORF">RB614_10820</name>
</gene>
<protein>
    <submittedName>
        <fullName evidence="3">Alpha/beta hydrolase</fullName>
    </submittedName>
</protein>
<keyword evidence="4" id="KW-1185">Reference proteome</keyword>
<organism evidence="3 4">
    <name type="scientific">Phytohabitans maris</name>
    <dbReference type="NCBI Taxonomy" id="3071409"/>
    <lineage>
        <taxon>Bacteria</taxon>
        <taxon>Bacillati</taxon>
        <taxon>Actinomycetota</taxon>
        <taxon>Actinomycetes</taxon>
        <taxon>Micromonosporales</taxon>
        <taxon>Micromonosporaceae</taxon>
    </lineage>
</organism>
<feature type="domain" description="BD-FAE-like" evidence="2">
    <location>
        <begin position="5"/>
        <end position="181"/>
    </location>
</feature>
<dbReference type="RefSeq" id="WP_308712279.1">
    <property type="nucleotide sequence ID" value="NZ_JAVHUY010000008.1"/>
</dbReference>
<evidence type="ECO:0000256" key="1">
    <source>
        <dbReference type="ARBA" id="ARBA00022801"/>
    </source>
</evidence>
<evidence type="ECO:0000313" key="4">
    <source>
        <dbReference type="Proteomes" id="UP001230908"/>
    </source>
</evidence>
<dbReference type="InterPro" id="IPR029058">
    <property type="entry name" value="AB_hydrolase_fold"/>
</dbReference>
<dbReference type="InterPro" id="IPR050300">
    <property type="entry name" value="GDXG_lipolytic_enzyme"/>
</dbReference>
<dbReference type="SUPFAM" id="SSF53474">
    <property type="entry name" value="alpha/beta-Hydrolases"/>
    <property type="match status" value="1"/>
</dbReference>
<dbReference type="EMBL" id="JAVHUY010000008">
    <property type="protein sequence ID" value="MDQ7905014.1"/>
    <property type="molecule type" value="Genomic_DNA"/>
</dbReference>
<dbReference type="PANTHER" id="PTHR48081">
    <property type="entry name" value="AB HYDROLASE SUPERFAMILY PROTEIN C4A8.06C"/>
    <property type="match status" value="1"/>
</dbReference>
<accession>A0ABU0ZD78</accession>
<dbReference type="GO" id="GO:0016787">
    <property type="term" value="F:hydrolase activity"/>
    <property type="evidence" value="ECO:0007669"/>
    <property type="project" value="UniProtKB-KW"/>
</dbReference>